<dbReference type="Gene3D" id="3.40.630.30">
    <property type="match status" value="1"/>
</dbReference>
<dbReference type="Pfam" id="PF13508">
    <property type="entry name" value="Acetyltransf_7"/>
    <property type="match status" value="1"/>
</dbReference>
<dbReference type="OrthoDB" id="196847at2759"/>
<sequence>MITAKLPCGATMRQATTADITGIVDVYMDSFRDEIFSRQVFPRGVASSTEYWTETVREEMEEPDAVWLVVTEPASAATTPDDGSGSGSTQEEQAETEVIQGFLKWTRPGAPLPEPSTSCCYPAEGEPAVATALYAQVMGARRARMQGRPHWYLDMMGVRRARQGRGYARAMTAWGAARSARDGRPVYVDATGDARGFYDKLGFEVLEALRIATPQGDAEIYLMLWTP</sequence>
<accession>A0A545V1N9</accession>
<reference evidence="2 3" key="1">
    <citation type="journal article" date="2019" name="Appl. Microbiol. Biotechnol.">
        <title>Genome sequence of Isaria javanica and comparative genome analysis insights into family S53 peptidase evolution in fungal entomopathogens.</title>
        <authorList>
            <person name="Lin R."/>
            <person name="Zhang X."/>
            <person name="Xin B."/>
            <person name="Zou M."/>
            <person name="Gao Y."/>
            <person name="Qin F."/>
            <person name="Hu Q."/>
            <person name="Xie B."/>
            <person name="Cheng X."/>
        </authorList>
    </citation>
    <scope>NUCLEOTIDE SEQUENCE [LARGE SCALE GENOMIC DNA]</scope>
    <source>
        <strain evidence="2 3">IJ1G</strain>
    </source>
</reference>
<evidence type="ECO:0000259" key="1">
    <source>
        <dbReference type="PROSITE" id="PS51186"/>
    </source>
</evidence>
<evidence type="ECO:0000313" key="3">
    <source>
        <dbReference type="Proteomes" id="UP000315783"/>
    </source>
</evidence>
<dbReference type="InterPro" id="IPR016181">
    <property type="entry name" value="Acyl_CoA_acyltransferase"/>
</dbReference>
<protein>
    <submittedName>
        <fullName evidence="2">Acetyltransferase, GNAT family</fullName>
    </submittedName>
</protein>
<evidence type="ECO:0000313" key="2">
    <source>
        <dbReference type="EMBL" id="TQV95634.1"/>
    </source>
</evidence>
<dbReference type="SUPFAM" id="SSF55729">
    <property type="entry name" value="Acyl-CoA N-acyltransferases (Nat)"/>
    <property type="match status" value="1"/>
</dbReference>
<keyword evidence="3" id="KW-1185">Reference proteome</keyword>
<dbReference type="InterPro" id="IPR052523">
    <property type="entry name" value="Trichothecene_AcTrans"/>
</dbReference>
<dbReference type="AlphaFoldDB" id="A0A545V1N9"/>
<dbReference type="GO" id="GO:0016747">
    <property type="term" value="F:acyltransferase activity, transferring groups other than amino-acyl groups"/>
    <property type="evidence" value="ECO:0007669"/>
    <property type="project" value="InterPro"/>
</dbReference>
<proteinExistence type="predicted"/>
<dbReference type="InterPro" id="IPR000182">
    <property type="entry name" value="GNAT_dom"/>
</dbReference>
<gene>
    <name evidence="2" type="ORF">IF1G_05463</name>
</gene>
<dbReference type="PROSITE" id="PS51186">
    <property type="entry name" value="GNAT"/>
    <property type="match status" value="1"/>
</dbReference>
<dbReference type="PANTHER" id="PTHR42791">
    <property type="entry name" value="GNAT FAMILY ACETYLTRANSFERASE"/>
    <property type="match status" value="1"/>
</dbReference>
<name>A0A545V1N9_9HYPO</name>
<comment type="caution">
    <text evidence="2">The sequence shown here is derived from an EMBL/GenBank/DDBJ whole genome shotgun (WGS) entry which is preliminary data.</text>
</comment>
<dbReference type="PANTHER" id="PTHR42791:SF2">
    <property type="entry name" value="N-ACETYLTRANSFERASE DOMAIN-CONTAINING PROTEIN"/>
    <property type="match status" value="1"/>
</dbReference>
<dbReference type="Proteomes" id="UP000315783">
    <property type="component" value="Unassembled WGS sequence"/>
</dbReference>
<feature type="domain" description="N-acetyltransferase" evidence="1">
    <location>
        <begin position="89"/>
        <end position="227"/>
    </location>
</feature>
<keyword evidence="2" id="KW-0808">Transferase</keyword>
<dbReference type="EMBL" id="SPUK01000007">
    <property type="protein sequence ID" value="TQV95634.1"/>
    <property type="molecule type" value="Genomic_DNA"/>
</dbReference>
<dbReference type="STRING" id="43265.A0A545V1N9"/>
<organism evidence="2 3">
    <name type="scientific">Cordyceps javanica</name>
    <dbReference type="NCBI Taxonomy" id="43265"/>
    <lineage>
        <taxon>Eukaryota</taxon>
        <taxon>Fungi</taxon>
        <taxon>Dikarya</taxon>
        <taxon>Ascomycota</taxon>
        <taxon>Pezizomycotina</taxon>
        <taxon>Sordariomycetes</taxon>
        <taxon>Hypocreomycetidae</taxon>
        <taxon>Hypocreales</taxon>
        <taxon>Cordycipitaceae</taxon>
        <taxon>Cordyceps</taxon>
    </lineage>
</organism>